<sequence>MSLAFVPVNDVIKGYSLIINDFDAEDYDLLNYFERVWEGQKKEE</sequence>
<dbReference type="EMBL" id="CAJNOU010019513">
    <property type="protein sequence ID" value="CAF1582928.1"/>
    <property type="molecule type" value="Genomic_DNA"/>
</dbReference>
<dbReference type="Proteomes" id="UP000663889">
    <property type="component" value="Unassembled WGS sequence"/>
</dbReference>
<proteinExistence type="predicted"/>
<evidence type="ECO:0000313" key="2">
    <source>
        <dbReference type="EMBL" id="CAF4356893.1"/>
    </source>
</evidence>
<feature type="non-terminal residue" evidence="1">
    <location>
        <position position="44"/>
    </location>
</feature>
<gene>
    <name evidence="2" type="ORF">FNK824_LOCUS42532</name>
    <name evidence="1" type="ORF">SEV965_LOCUS39927</name>
</gene>
<organism evidence="1 3">
    <name type="scientific">Rotaria sordida</name>
    <dbReference type="NCBI Taxonomy" id="392033"/>
    <lineage>
        <taxon>Eukaryota</taxon>
        <taxon>Metazoa</taxon>
        <taxon>Spiralia</taxon>
        <taxon>Gnathifera</taxon>
        <taxon>Rotifera</taxon>
        <taxon>Eurotatoria</taxon>
        <taxon>Bdelloidea</taxon>
        <taxon>Philodinida</taxon>
        <taxon>Philodinidae</taxon>
        <taxon>Rotaria</taxon>
    </lineage>
</organism>
<evidence type="ECO:0000313" key="1">
    <source>
        <dbReference type="EMBL" id="CAF1582928.1"/>
    </source>
</evidence>
<dbReference type="Proteomes" id="UP000663874">
    <property type="component" value="Unassembled WGS sequence"/>
</dbReference>
<dbReference type="AlphaFoldDB" id="A0A815ZIK9"/>
<reference evidence="1" key="1">
    <citation type="submission" date="2021-02" db="EMBL/GenBank/DDBJ databases">
        <authorList>
            <person name="Nowell W R."/>
        </authorList>
    </citation>
    <scope>NUCLEOTIDE SEQUENCE</scope>
</reference>
<accession>A0A815ZIK9</accession>
<name>A0A815ZIK9_9BILA</name>
<protein>
    <submittedName>
        <fullName evidence="1">Uncharacterized protein</fullName>
    </submittedName>
</protein>
<comment type="caution">
    <text evidence="1">The sequence shown here is derived from an EMBL/GenBank/DDBJ whole genome shotgun (WGS) entry which is preliminary data.</text>
</comment>
<evidence type="ECO:0000313" key="3">
    <source>
        <dbReference type="Proteomes" id="UP000663889"/>
    </source>
</evidence>
<dbReference type="EMBL" id="CAJOBE010050902">
    <property type="protein sequence ID" value="CAF4356893.1"/>
    <property type="molecule type" value="Genomic_DNA"/>
</dbReference>